<proteinExistence type="predicted"/>
<dbReference type="EMBL" id="AMZH03004734">
    <property type="protein sequence ID" value="RRT68318.1"/>
    <property type="molecule type" value="Genomic_DNA"/>
</dbReference>
<organism evidence="1 2">
    <name type="scientific">Ensete ventricosum</name>
    <name type="common">Abyssinian banana</name>
    <name type="synonym">Musa ensete</name>
    <dbReference type="NCBI Taxonomy" id="4639"/>
    <lineage>
        <taxon>Eukaryota</taxon>
        <taxon>Viridiplantae</taxon>
        <taxon>Streptophyta</taxon>
        <taxon>Embryophyta</taxon>
        <taxon>Tracheophyta</taxon>
        <taxon>Spermatophyta</taxon>
        <taxon>Magnoliopsida</taxon>
        <taxon>Liliopsida</taxon>
        <taxon>Zingiberales</taxon>
        <taxon>Musaceae</taxon>
        <taxon>Ensete</taxon>
    </lineage>
</organism>
<dbReference type="Proteomes" id="UP000287651">
    <property type="component" value="Unassembled WGS sequence"/>
</dbReference>
<comment type="caution">
    <text evidence="1">The sequence shown here is derived from an EMBL/GenBank/DDBJ whole genome shotgun (WGS) entry which is preliminary data.</text>
</comment>
<reference evidence="1 2" key="1">
    <citation type="journal article" date="2014" name="Agronomy (Basel)">
        <title>A Draft Genome Sequence for Ensete ventricosum, the Drought-Tolerant Tree Against Hunger.</title>
        <authorList>
            <person name="Harrison J."/>
            <person name="Moore K.A."/>
            <person name="Paszkiewicz K."/>
            <person name="Jones T."/>
            <person name="Grant M."/>
            <person name="Ambacheew D."/>
            <person name="Muzemil S."/>
            <person name="Studholme D.J."/>
        </authorList>
    </citation>
    <scope>NUCLEOTIDE SEQUENCE [LARGE SCALE GENOMIC DNA]</scope>
</reference>
<accession>A0A426ZWG6</accession>
<dbReference type="AlphaFoldDB" id="A0A426ZWG6"/>
<feature type="non-terminal residue" evidence="1">
    <location>
        <position position="1"/>
    </location>
</feature>
<protein>
    <submittedName>
        <fullName evidence="1">Uncharacterized protein</fullName>
    </submittedName>
</protein>
<evidence type="ECO:0000313" key="2">
    <source>
        <dbReference type="Proteomes" id="UP000287651"/>
    </source>
</evidence>
<name>A0A426ZWG6_ENSVE</name>
<evidence type="ECO:0000313" key="1">
    <source>
        <dbReference type="EMBL" id="RRT68318.1"/>
    </source>
</evidence>
<gene>
    <name evidence="1" type="ORF">B296_00010350</name>
</gene>
<sequence length="95" mass="10948">WRRWKQRSWGGYTPSLVHPTSRRLEPTPFAEKLNDVKECIGEKVDFVLNGESARRMSGVLVGTAEGQKKHCGNFCIYGRILIEEIFAEESRECYV</sequence>